<protein>
    <submittedName>
        <fullName evidence="1">Uncharacterized protein</fullName>
    </submittedName>
</protein>
<comment type="caution">
    <text evidence="1">The sequence shown here is derived from an EMBL/GenBank/DDBJ whole genome shotgun (WGS) entry which is preliminary data.</text>
</comment>
<accession>A0A9J6CWA7</accession>
<dbReference type="Proteomes" id="UP000821866">
    <property type="component" value="Unassembled WGS sequence"/>
</dbReference>
<proteinExistence type="predicted"/>
<name>A0A9J6CWA7_RHIMP</name>
<sequence length="139" mass="16291">MSSFVILGEASYGRLPFPATEKRRHVQMSPIPGSNYWGQHWDPQNLTFNKVSGIGAYQMSHVWLFNIKKNQAKKTLLNASLLSVKDLLCLIVDPERQEVRLKLHWVAFEINAETVRRAFREYGEVKEVIRDKWRDKDFE</sequence>
<reference evidence="1" key="1">
    <citation type="journal article" date="2020" name="Cell">
        <title>Large-Scale Comparative Analyses of Tick Genomes Elucidate Their Genetic Diversity and Vector Capacities.</title>
        <authorList>
            <consortium name="Tick Genome and Microbiome Consortium (TIGMIC)"/>
            <person name="Jia N."/>
            <person name="Wang J."/>
            <person name="Shi W."/>
            <person name="Du L."/>
            <person name="Sun Y."/>
            <person name="Zhan W."/>
            <person name="Jiang J.F."/>
            <person name="Wang Q."/>
            <person name="Zhang B."/>
            <person name="Ji P."/>
            <person name="Bell-Sakyi L."/>
            <person name="Cui X.M."/>
            <person name="Yuan T.T."/>
            <person name="Jiang B.G."/>
            <person name="Yang W.F."/>
            <person name="Lam T.T."/>
            <person name="Chang Q.C."/>
            <person name="Ding S.J."/>
            <person name="Wang X.J."/>
            <person name="Zhu J.G."/>
            <person name="Ruan X.D."/>
            <person name="Zhao L."/>
            <person name="Wei J.T."/>
            <person name="Ye R.Z."/>
            <person name="Que T.C."/>
            <person name="Du C.H."/>
            <person name="Zhou Y.H."/>
            <person name="Cheng J.X."/>
            <person name="Dai P.F."/>
            <person name="Guo W.B."/>
            <person name="Han X.H."/>
            <person name="Huang E.J."/>
            <person name="Li L.F."/>
            <person name="Wei W."/>
            <person name="Gao Y.C."/>
            <person name="Liu J.Z."/>
            <person name="Shao H.Z."/>
            <person name="Wang X."/>
            <person name="Wang C.C."/>
            <person name="Yang T.C."/>
            <person name="Huo Q.B."/>
            <person name="Li W."/>
            <person name="Chen H.Y."/>
            <person name="Chen S.E."/>
            <person name="Zhou L.G."/>
            <person name="Ni X.B."/>
            <person name="Tian J.H."/>
            <person name="Sheng Y."/>
            <person name="Liu T."/>
            <person name="Pan Y.S."/>
            <person name="Xia L.Y."/>
            <person name="Li J."/>
            <person name="Zhao F."/>
            <person name="Cao W.C."/>
        </authorList>
    </citation>
    <scope>NUCLEOTIDE SEQUENCE</scope>
    <source>
        <strain evidence="1">Rmic-2018</strain>
    </source>
</reference>
<evidence type="ECO:0000313" key="1">
    <source>
        <dbReference type="EMBL" id="KAH7934704.1"/>
    </source>
</evidence>
<organism evidence="1 2">
    <name type="scientific">Rhipicephalus microplus</name>
    <name type="common">Cattle tick</name>
    <name type="synonym">Boophilus microplus</name>
    <dbReference type="NCBI Taxonomy" id="6941"/>
    <lineage>
        <taxon>Eukaryota</taxon>
        <taxon>Metazoa</taxon>
        <taxon>Ecdysozoa</taxon>
        <taxon>Arthropoda</taxon>
        <taxon>Chelicerata</taxon>
        <taxon>Arachnida</taxon>
        <taxon>Acari</taxon>
        <taxon>Parasitiformes</taxon>
        <taxon>Ixodida</taxon>
        <taxon>Ixodoidea</taxon>
        <taxon>Ixodidae</taxon>
        <taxon>Rhipicephalinae</taxon>
        <taxon>Rhipicephalus</taxon>
        <taxon>Boophilus</taxon>
    </lineage>
</organism>
<gene>
    <name evidence="1" type="ORF">HPB51_028931</name>
</gene>
<dbReference type="EMBL" id="JABSTU010006011">
    <property type="protein sequence ID" value="KAH7934704.1"/>
    <property type="molecule type" value="Genomic_DNA"/>
</dbReference>
<keyword evidence="2" id="KW-1185">Reference proteome</keyword>
<reference evidence="1" key="2">
    <citation type="submission" date="2021-09" db="EMBL/GenBank/DDBJ databases">
        <authorList>
            <person name="Jia N."/>
            <person name="Wang J."/>
            <person name="Shi W."/>
            <person name="Du L."/>
            <person name="Sun Y."/>
            <person name="Zhan W."/>
            <person name="Jiang J."/>
            <person name="Wang Q."/>
            <person name="Zhang B."/>
            <person name="Ji P."/>
            <person name="Sakyi L.B."/>
            <person name="Cui X."/>
            <person name="Yuan T."/>
            <person name="Jiang B."/>
            <person name="Yang W."/>
            <person name="Lam T.T.-Y."/>
            <person name="Chang Q."/>
            <person name="Ding S."/>
            <person name="Wang X."/>
            <person name="Zhu J."/>
            <person name="Ruan X."/>
            <person name="Zhao L."/>
            <person name="Wei J."/>
            <person name="Que T."/>
            <person name="Du C."/>
            <person name="Cheng J."/>
            <person name="Dai P."/>
            <person name="Han X."/>
            <person name="Huang E."/>
            <person name="Gao Y."/>
            <person name="Liu J."/>
            <person name="Shao H."/>
            <person name="Ye R."/>
            <person name="Li L."/>
            <person name="Wei W."/>
            <person name="Wang X."/>
            <person name="Wang C."/>
            <person name="Huo Q."/>
            <person name="Li W."/>
            <person name="Guo W."/>
            <person name="Chen H."/>
            <person name="Chen S."/>
            <person name="Zhou L."/>
            <person name="Zhou L."/>
            <person name="Ni X."/>
            <person name="Tian J."/>
            <person name="Zhou Y."/>
            <person name="Sheng Y."/>
            <person name="Liu T."/>
            <person name="Pan Y."/>
            <person name="Xia L."/>
            <person name="Li J."/>
            <person name="Zhao F."/>
            <person name="Cao W."/>
        </authorList>
    </citation>
    <scope>NUCLEOTIDE SEQUENCE</scope>
    <source>
        <strain evidence="1">Rmic-2018</strain>
        <tissue evidence="1">Larvae</tissue>
    </source>
</reference>
<evidence type="ECO:0000313" key="2">
    <source>
        <dbReference type="Proteomes" id="UP000821866"/>
    </source>
</evidence>
<dbReference type="AlphaFoldDB" id="A0A9J6CWA7"/>